<evidence type="ECO:0000313" key="2">
    <source>
        <dbReference type="Proteomes" id="UP000291124"/>
    </source>
</evidence>
<dbReference type="AlphaFoldDB" id="A0A4P6Y8U6"/>
<sequence length="74" mass="8774">MQASLKQPFTNVQLELLKTFSHQLPESDLIDLKNTLALFFAKRLINQADTVWEEKEWNDKLVDEMLHTKMRKSK</sequence>
<organism evidence="1 2">
    <name type="scientific">Flavobacterium nackdongense</name>
    <dbReference type="NCBI Taxonomy" id="2547394"/>
    <lineage>
        <taxon>Bacteria</taxon>
        <taxon>Pseudomonadati</taxon>
        <taxon>Bacteroidota</taxon>
        <taxon>Flavobacteriia</taxon>
        <taxon>Flavobacteriales</taxon>
        <taxon>Flavobacteriaceae</taxon>
        <taxon>Flavobacterium</taxon>
    </lineage>
</organism>
<dbReference type="RefSeq" id="WP_133276818.1">
    <property type="nucleotide sequence ID" value="NZ_CP037933.1"/>
</dbReference>
<protein>
    <submittedName>
        <fullName evidence="1">Uncharacterized protein</fullName>
    </submittedName>
</protein>
<dbReference type="KEGG" id="fnk:E1750_10960"/>
<proteinExistence type="predicted"/>
<name>A0A4P6Y8U6_9FLAO</name>
<gene>
    <name evidence="1" type="ORF">E1750_10960</name>
</gene>
<reference evidence="2" key="1">
    <citation type="submission" date="2019-03" db="EMBL/GenBank/DDBJ databases">
        <title>Flavobacterium sp.</title>
        <authorList>
            <person name="Kim H."/>
        </authorList>
    </citation>
    <scope>NUCLEOTIDE SEQUENCE [LARGE SCALE GENOMIC DNA]</scope>
    <source>
        <strain evidence="2">GS13</strain>
    </source>
</reference>
<keyword evidence="2" id="KW-1185">Reference proteome</keyword>
<accession>A0A4P6Y8U6</accession>
<evidence type="ECO:0000313" key="1">
    <source>
        <dbReference type="EMBL" id="QBN19299.1"/>
    </source>
</evidence>
<dbReference type="EMBL" id="CP037933">
    <property type="protein sequence ID" value="QBN19299.1"/>
    <property type="molecule type" value="Genomic_DNA"/>
</dbReference>
<dbReference type="Proteomes" id="UP000291124">
    <property type="component" value="Chromosome"/>
</dbReference>
<dbReference type="OrthoDB" id="963358at2"/>